<dbReference type="VEuPathDB" id="FungiDB:I7I53_05976"/>
<evidence type="ECO:0000256" key="1">
    <source>
        <dbReference type="SAM" id="MobiDB-lite"/>
    </source>
</evidence>
<gene>
    <name evidence="2" type="ORF">I7I53_05976</name>
</gene>
<evidence type="ECO:0000313" key="3">
    <source>
        <dbReference type="Proteomes" id="UP000663419"/>
    </source>
</evidence>
<proteinExistence type="predicted"/>
<dbReference type="AlphaFoldDB" id="A0A8A1LEF6"/>
<sequence>MSGRREQPQPQPQPQRQRAFLCLSSLSPSLIALLRRCSPFLRRLIHTQPRLSPQSSVPSGGNSRERLVWPLLVLSVDPLPHKANHIRSRWGSCPSDLRAPTLFFPPLLSRPGVYSFSAVVLLLYCHPVVSFCEFKAADTPPIHLLEQQNKERRKRRKGRKGRKQATAILP</sequence>
<protein>
    <submittedName>
        <fullName evidence="2">Uncharacterized protein</fullName>
    </submittedName>
</protein>
<dbReference type="Proteomes" id="UP000663419">
    <property type="component" value="Chromosome 2"/>
</dbReference>
<name>A0A8A1LEF6_AJEC8</name>
<organism evidence="2 3">
    <name type="scientific">Ajellomyces capsulatus (strain H88)</name>
    <name type="common">Darling's disease fungus</name>
    <name type="synonym">Histoplasma capsulatum</name>
    <dbReference type="NCBI Taxonomy" id="544711"/>
    <lineage>
        <taxon>Eukaryota</taxon>
        <taxon>Fungi</taxon>
        <taxon>Dikarya</taxon>
        <taxon>Ascomycota</taxon>
        <taxon>Pezizomycotina</taxon>
        <taxon>Eurotiomycetes</taxon>
        <taxon>Eurotiomycetidae</taxon>
        <taxon>Onygenales</taxon>
        <taxon>Ajellomycetaceae</taxon>
        <taxon>Histoplasma</taxon>
    </lineage>
</organism>
<feature type="compositionally biased region" description="Basic residues" evidence="1">
    <location>
        <begin position="151"/>
        <end position="163"/>
    </location>
</feature>
<accession>A0A8A1LEF6</accession>
<evidence type="ECO:0000313" key="2">
    <source>
        <dbReference type="EMBL" id="QSS50824.1"/>
    </source>
</evidence>
<dbReference type="EMBL" id="CP069103">
    <property type="protein sequence ID" value="QSS50824.1"/>
    <property type="molecule type" value="Genomic_DNA"/>
</dbReference>
<reference evidence="2" key="1">
    <citation type="submission" date="2021-01" db="EMBL/GenBank/DDBJ databases">
        <title>Chromosome-level genome assembly of a human fungal pathogen reveals clustering of transcriptionally co-regulated genes.</title>
        <authorList>
            <person name="Voorhies M."/>
            <person name="Cohen S."/>
            <person name="Shea T.P."/>
            <person name="Petrus S."/>
            <person name="Munoz J.F."/>
            <person name="Poplawski S."/>
            <person name="Goldman W.E."/>
            <person name="Michael T."/>
            <person name="Cuomo C.A."/>
            <person name="Sil A."/>
            <person name="Beyhan S."/>
        </authorList>
    </citation>
    <scope>NUCLEOTIDE SEQUENCE</scope>
    <source>
        <strain evidence="2">H88</strain>
    </source>
</reference>
<feature type="region of interest" description="Disordered" evidence="1">
    <location>
        <begin position="145"/>
        <end position="170"/>
    </location>
</feature>